<evidence type="ECO:0000256" key="11">
    <source>
        <dbReference type="ARBA" id="ARBA00022842"/>
    </source>
</evidence>
<feature type="transmembrane region" description="Helical" evidence="19">
    <location>
        <begin position="201"/>
        <end position="222"/>
    </location>
</feature>
<keyword evidence="8 19" id="KW-0169">Cobalamin biosynthesis</keyword>
<comment type="function">
    <text evidence="14 19">Joins adenosylcobinamide-GDP and alpha-ribazole to generate adenosylcobalamin (Ado-cobalamin). Also synthesizes adenosylcobalamin 5'-phosphate from adenosylcobinamide-GDP and alpha-ribazole 5'-phosphate.</text>
</comment>
<keyword evidence="12 19" id="KW-1133">Transmembrane helix</keyword>
<organism evidence="20 21">
    <name type="scientific">Phaeovulum vinaykumarii</name>
    <dbReference type="NCBI Taxonomy" id="407234"/>
    <lineage>
        <taxon>Bacteria</taxon>
        <taxon>Pseudomonadati</taxon>
        <taxon>Pseudomonadota</taxon>
        <taxon>Alphaproteobacteria</taxon>
        <taxon>Rhodobacterales</taxon>
        <taxon>Paracoccaceae</taxon>
        <taxon>Phaeovulum</taxon>
    </lineage>
</organism>
<evidence type="ECO:0000256" key="12">
    <source>
        <dbReference type="ARBA" id="ARBA00022989"/>
    </source>
</evidence>
<dbReference type="EMBL" id="FTOM01000001">
    <property type="protein sequence ID" value="SIS59113.1"/>
    <property type="molecule type" value="Genomic_DNA"/>
</dbReference>
<comment type="catalytic activity">
    <reaction evidence="17 19">
        <text>alpha-ribazole + adenosylcob(III)inamide-GDP = adenosylcob(III)alamin + GMP + H(+)</text>
        <dbReference type="Rhea" id="RHEA:16049"/>
        <dbReference type="ChEBI" id="CHEBI:10329"/>
        <dbReference type="ChEBI" id="CHEBI:15378"/>
        <dbReference type="ChEBI" id="CHEBI:18408"/>
        <dbReference type="ChEBI" id="CHEBI:58115"/>
        <dbReference type="ChEBI" id="CHEBI:60487"/>
        <dbReference type="EC" id="2.7.8.26"/>
    </reaction>
</comment>
<evidence type="ECO:0000256" key="5">
    <source>
        <dbReference type="ARBA" id="ARBA00013200"/>
    </source>
</evidence>
<evidence type="ECO:0000256" key="19">
    <source>
        <dbReference type="HAMAP-Rule" id="MF_00719"/>
    </source>
</evidence>
<keyword evidence="13 19" id="KW-0472">Membrane</keyword>
<evidence type="ECO:0000256" key="16">
    <source>
        <dbReference type="ARBA" id="ARBA00032853"/>
    </source>
</evidence>
<keyword evidence="9 19" id="KW-0808">Transferase</keyword>
<evidence type="ECO:0000256" key="6">
    <source>
        <dbReference type="ARBA" id="ARBA00015850"/>
    </source>
</evidence>
<keyword evidence="21" id="KW-1185">Reference proteome</keyword>
<comment type="subcellular location">
    <subcellularLocation>
        <location evidence="2 19">Cell membrane</location>
        <topology evidence="2 19">Multi-pass membrane protein</topology>
    </subcellularLocation>
</comment>
<dbReference type="PANTHER" id="PTHR34148">
    <property type="entry name" value="ADENOSYLCOBINAMIDE-GDP RIBAZOLETRANSFERASE"/>
    <property type="match status" value="1"/>
</dbReference>
<dbReference type="GO" id="GO:0051073">
    <property type="term" value="F:adenosylcobinamide-GDP ribazoletransferase activity"/>
    <property type="evidence" value="ECO:0007669"/>
    <property type="project" value="UniProtKB-UniRule"/>
</dbReference>
<keyword evidence="10 19" id="KW-0812">Transmembrane</keyword>
<dbReference type="RefSeq" id="WP_076363578.1">
    <property type="nucleotide sequence ID" value="NZ_FTOM01000001.1"/>
</dbReference>
<evidence type="ECO:0000256" key="1">
    <source>
        <dbReference type="ARBA" id="ARBA00001946"/>
    </source>
</evidence>
<feature type="transmembrane region" description="Helical" evidence="19">
    <location>
        <begin position="132"/>
        <end position="153"/>
    </location>
</feature>
<evidence type="ECO:0000256" key="17">
    <source>
        <dbReference type="ARBA" id="ARBA00048623"/>
    </source>
</evidence>
<evidence type="ECO:0000256" key="13">
    <source>
        <dbReference type="ARBA" id="ARBA00023136"/>
    </source>
</evidence>
<dbReference type="HAMAP" id="MF_00719">
    <property type="entry name" value="CobS"/>
    <property type="match status" value="1"/>
</dbReference>
<accession>A0A1N7KC35</accession>
<feature type="transmembrane region" description="Helical" evidence="19">
    <location>
        <begin position="173"/>
        <end position="195"/>
    </location>
</feature>
<dbReference type="Proteomes" id="UP000186098">
    <property type="component" value="Unassembled WGS sequence"/>
</dbReference>
<evidence type="ECO:0000256" key="4">
    <source>
        <dbReference type="ARBA" id="ARBA00010561"/>
    </source>
</evidence>
<dbReference type="EC" id="2.7.8.26" evidence="5 19"/>
<dbReference type="GO" id="GO:0009236">
    <property type="term" value="P:cobalamin biosynthetic process"/>
    <property type="evidence" value="ECO:0007669"/>
    <property type="project" value="UniProtKB-UniRule"/>
</dbReference>
<proteinExistence type="inferred from homology"/>
<evidence type="ECO:0000256" key="14">
    <source>
        <dbReference type="ARBA" id="ARBA00025228"/>
    </source>
</evidence>
<sequence length="254" mass="24803">MSRLSDRRAEAQVAMMLLTRLPAGHIGSPAPRFADAAWAFPLAGLAMAAVSGAALALALALGVPAAPAAGVALAAGVLATGGIHEDGLADCADGFGGGHDRARKLEIMRDSRIGSYGGLAAMLSLGLRWTSLAAIAAVAPLMAVLGLAALAMASRAGIAVGMARLKPARSDGLGHMASGAGGWRVGVALALGALGLATLGAAAPVVLVAIALAQAAMAALAIRQIGGQTGDVLGGMQQVGEIAGWLALAAWVTA</sequence>
<dbReference type="STRING" id="407234.SAMN05421795_101804"/>
<protein>
    <recommendedName>
        <fullName evidence="6 19">Adenosylcobinamide-GDP ribazoletransferase</fullName>
        <ecNumber evidence="5 19">2.7.8.26</ecNumber>
    </recommendedName>
    <alternativeName>
        <fullName evidence="16 19">Cobalamin synthase</fullName>
    </alternativeName>
    <alternativeName>
        <fullName evidence="15 19">Cobalamin-5'-phosphate synthase</fullName>
    </alternativeName>
</protein>
<dbReference type="OrthoDB" id="9794626at2"/>
<evidence type="ECO:0000256" key="3">
    <source>
        <dbReference type="ARBA" id="ARBA00004663"/>
    </source>
</evidence>
<evidence type="ECO:0000256" key="2">
    <source>
        <dbReference type="ARBA" id="ARBA00004651"/>
    </source>
</evidence>
<dbReference type="GO" id="GO:0005886">
    <property type="term" value="C:plasma membrane"/>
    <property type="evidence" value="ECO:0007669"/>
    <property type="project" value="UniProtKB-SubCell"/>
</dbReference>
<evidence type="ECO:0000256" key="7">
    <source>
        <dbReference type="ARBA" id="ARBA00022475"/>
    </source>
</evidence>
<dbReference type="UniPathway" id="UPA00148">
    <property type="reaction ID" value="UER00238"/>
</dbReference>
<evidence type="ECO:0000256" key="10">
    <source>
        <dbReference type="ARBA" id="ARBA00022692"/>
    </source>
</evidence>
<gene>
    <name evidence="19" type="primary">cobS</name>
    <name evidence="20" type="ORF">SAMN05421795_101804</name>
</gene>
<comment type="catalytic activity">
    <reaction evidence="18 19">
        <text>alpha-ribazole 5'-phosphate + adenosylcob(III)inamide-GDP = adenosylcob(III)alamin 5'-phosphate + GMP + H(+)</text>
        <dbReference type="Rhea" id="RHEA:23560"/>
        <dbReference type="ChEBI" id="CHEBI:15378"/>
        <dbReference type="ChEBI" id="CHEBI:57918"/>
        <dbReference type="ChEBI" id="CHEBI:58115"/>
        <dbReference type="ChEBI" id="CHEBI:60487"/>
        <dbReference type="ChEBI" id="CHEBI:60493"/>
        <dbReference type="EC" id="2.7.8.26"/>
    </reaction>
</comment>
<comment type="pathway">
    <text evidence="3 19">Cofactor biosynthesis; adenosylcobalamin biosynthesis; adenosylcobalamin from cob(II)yrinate a,c-diamide: step 7/7.</text>
</comment>
<keyword evidence="7 19" id="KW-1003">Cell membrane</keyword>
<evidence type="ECO:0000313" key="21">
    <source>
        <dbReference type="Proteomes" id="UP000186098"/>
    </source>
</evidence>
<evidence type="ECO:0000256" key="9">
    <source>
        <dbReference type="ARBA" id="ARBA00022679"/>
    </source>
</evidence>
<name>A0A1N7KC35_9RHOB</name>
<dbReference type="InterPro" id="IPR003805">
    <property type="entry name" value="CobS"/>
</dbReference>
<comment type="cofactor">
    <cofactor evidence="1 19">
        <name>Mg(2+)</name>
        <dbReference type="ChEBI" id="CHEBI:18420"/>
    </cofactor>
</comment>
<dbReference type="Pfam" id="PF02654">
    <property type="entry name" value="CobS"/>
    <property type="match status" value="1"/>
</dbReference>
<evidence type="ECO:0000313" key="20">
    <source>
        <dbReference type="EMBL" id="SIS59113.1"/>
    </source>
</evidence>
<keyword evidence="11 19" id="KW-0460">Magnesium</keyword>
<evidence type="ECO:0000256" key="15">
    <source>
        <dbReference type="ARBA" id="ARBA00032605"/>
    </source>
</evidence>
<feature type="transmembrane region" description="Helical" evidence="19">
    <location>
        <begin position="38"/>
        <end position="61"/>
    </location>
</feature>
<dbReference type="GO" id="GO:0008818">
    <property type="term" value="F:cobalamin 5'-phosphate synthase activity"/>
    <property type="evidence" value="ECO:0007669"/>
    <property type="project" value="UniProtKB-UniRule"/>
</dbReference>
<dbReference type="AlphaFoldDB" id="A0A1N7KC35"/>
<reference evidence="21" key="1">
    <citation type="submission" date="2017-01" db="EMBL/GenBank/DDBJ databases">
        <authorList>
            <person name="Varghese N."/>
            <person name="Submissions S."/>
        </authorList>
    </citation>
    <scope>NUCLEOTIDE SEQUENCE [LARGE SCALE GENOMIC DNA]</scope>
    <source>
        <strain evidence="21">DSM 18714</strain>
    </source>
</reference>
<evidence type="ECO:0000256" key="18">
    <source>
        <dbReference type="ARBA" id="ARBA00049504"/>
    </source>
</evidence>
<comment type="similarity">
    <text evidence="4 19">Belongs to the CobS family.</text>
</comment>
<dbReference type="PANTHER" id="PTHR34148:SF1">
    <property type="entry name" value="ADENOSYLCOBINAMIDE-GDP RIBAZOLETRANSFERASE"/>
    <property type="match status" value="1"/>
</dbReference>
<evidence type="ECO:0000256" key="8">
    <source>
        <dbReference type="ARBA" id="ARBA00022573"/>
    </source>
</evidence>